<dbReference type="AlphaFoldDB" id="A0A3D9HST5"/>
<accession>A0A3D9HST5</accession>
<dbReference type="Proteomes" id="UP000256845">
    <property type="component" value="Unassembled WGS sequence"/>
</dbReference>
<dbReference type="RefSeq" id="WP_115935947.1">
    <property type="nucleotide sequence ID" value="NZ_QRDW01000002.1"/>
</dbReference>
<sequence>MRSRPKPISEETETECIKLAGIVASFTVWFLIGLTLASIGLVANWPDKELGFLPVLMFLAVLPLALSGGYFLWMRRFAGFIIRVGAMLVEMMSWLRFLGSFWRIFD</sequence>
<keyword evidence="3" id="KW-1185">Reference proteome</keyword>
<name>A0A3D9HST5_9PROT</name>
<feature type="transmembrane region" description="Helical" evidence="1">
    <location>
        <begin position="80"/>
        <end position="105"/>
    </location>
</feature>
<feature type="transmembrane region" description="Helical" evidence="1">
    <location>
        <begin position="21"/>
        <end position="45"/>
    </location>
</feature>
<evidence type="ECO:0000256" key="1">
    <source>
        <dbReference type="SAM" id="Phobius"/>
    </source>
</evidence>
<protein>
    <submittedName>
        <fullName evidence="2">Uncharacterized protein</fullName>
    </submittedName>
</protein>
<organism evidence="2 3">
    <name type="scientific">Aestuariispira insulae</name>
    <dbReference type="NCBI Taxonomy" id="1461337"/>
    <lineage>
        <taxon>Bacteria</taxon>
        <taxon>Pseudomonadati</taxon>
        <taxon>Pseudomonadota</taxon>
        <taxon>Alphaproteobacteria</taxon>
        <taxon>Rhodospirillales</taxon>
        <taxon>Kiloniellaceae</taxon>
        <taxon>Aestuariispira</taxon>
    </lineage>
</organism>
<keyword evidence="1" id="KW-0472">Membrane</keyword>
<proteinExistence type="predicted"/>
<keyword evidence="1" id="KW-1133">Transmembrane helix</keyword>
<gene>
    <name evidence="2" type="ORF">DFP90_102432</name>
</gene>
<reference evidence="2 3" key="1">
    <citation type="submission" date="2018-07" db="EMBL/GenBank/DDBJ databases">
        <title>Genomic Encyclopedia of Type Strains, Phase III (KMG-III): the genomes of soil and plant-associated and newly described type strains.</title>
        <authorList>
            <person name="Whitman W."/>
        </authorList>
    </citation>
    <scope>NUCLEOTIDE SEQUENCE [LARGE SCALE GENOMIC DNA]</scope>
    <source>
        <strain evidence="2 3">CECT 8488</strain>
    </source>
</reference>
<dbReference type="EMBL" id="QRDW01000002">
    <property type="protein sequence ID" value="RED52411.1"/>
    <property type="molecule type" value="Genomic_DNA"/>
</dbReference>
<evidence type="ECO:0000313" key="2">
    <source>
        <dbReference type="EMBL" id="RED52411.1"/>
    </source>
</evidence>
<evidence type="ECO:0000313" key="3">
    <source>
        <dbReference type="Proteomes" id="UP000256845"/>
    </source>
</evidence>
<comment type="caution">
    <text evidence="2">The sequence shown here is derived from an EMBL/GenBank/DDBJ whole genome shotgun (WGS) entry which is preliminary data.</text>
</comment>
<feature type="transmembrane region" description="Helical" evidence="1">
    <location>
        <begin position="51"/>
        <end position="73"/>
    </location>
</feature>
<keyword evidence="1" id="KW-0812">Transmembrane</keyword>